<evidence type="ECO:0000313" key="2">
    <source>
        <dbReference type="Proteomes" id="UP000036756"/>
    </source>
</evidence>
<protein>
    <submittedName>
        <fullName evidence="1">Uncharacterized protein</fullName>
    </submittedName>
</protein>
<reference evidence="1 2" key="1">
    <citation type="submission" date="2015-06" db="EMBL/GenBank/DDBJ databases">
        <title>Draft genome sequence of the purine-degrading Clostridium cylindrosporum HC-1 (DSM 605).</title>
        <authorList>
            <person name="Poehlein A."/>
            <person name="Schiel-Bengelsdorf B."/>
            <person name="Bengelsdorf F."/>
            <person name="Daniel R."/>
            <person name="Duerre P."/>
        </authorList>
    </citation>
    <scope>NUCLEOTIDE SEQUENCE [LARGE SCALE GENOMIC DNA]</scope>
    <source>
        <strain evidence="1 2">DSM 605</strain>
    </source>
</reference>
<gene>
    <name evidence="1" type="ORF">CLCY_4c02750</name>
</gene>
<dbReference type="PATRIC" id="fig|1121307.3.peg.1932"/>
<dbReference type="EMBL" id="LFVU01000024">
    <property type="protein sequence ID" value="KMT22302.1"/>
    <property type="molecule type" value="Genomic_DNA"/>
</dbReference>
<evidence type="ECO:0000313" key="1">
    <source>
        <dbReference type="EMBL" id="KMT22302.1"/>
    </source>
</evidence>
<name>A0A0J8D8V0_CLOCY</name>
<proteinExistence type="predicted"/>
<accession>A0A0J8D8V0</accession>
<sequence>MPNSKETLPARRFARILIAALLVFVNLSTITGKSLMEIFNSIFR</sequence>
<organism evidence="1 2">
    <name type="scientific">Clostridium cylindrosporum DSM 605</name>
    <dbReference type="NCBI Taxonomy" id="1121307"/>
    <lineage>
        <taxon>Bacteria</taxon>
        <taxon>Bacillati</taxon>
        <taxon>Bacillota</taxon>
        <taxon>Clostridia</taxon>
        <taxon>Eubacteriales</taxon>
        <taxon>Clostridiaceae</taxon>
        <taxon>Clostridium</taxon>
    </lineage>
</organism>
<dbReference type="RefSeq" id="WP_278336149.1">
    <property type="nucleotide sequence ID" value="NZ_LFVU01000024.1"/>
</dbReference>
<dbReference type="Proteomes" id="UP000036756">
    <property type="component" value="Unassembled WGS sequence"/>
</dbReference>
<comment type="caution">
    <text evidence="1">The sequence shown here is derived from an EMBL/GenBank/DDBJ whole genome shotgun (WGS) entry which is preliminary data.</text>
</comment>
<dbReference type="AlphaFoldDB" id="A0A0J8D8V0"/>
<keyword evidence="2" id="KW-1185">Reference proteome</keyword>